<keyword evidence="4" id="KW-1185">Reference proteome</keyword>
<dbReference type="SMART" id="SM00530">
    <property type="entry name" value="HTH_XRE"/>
    <property type="match status" value="1"/>
</dbReference>
<evidence type="ECO:0000313" key="3">
    <source>
        <dbReference type="EMBL" id="GAA5067997.1"/>
    </source>
</evidence>
<evidence type="ECO:0000259" key="2">
    <source>
        <dbReference type="PROSITE" id="PS50943"/>
    </source>
</evidence>
<dbReference type="CDD" id="cd00093">
    <property type="entry name" value="HTH_XRE"/>
    <property type="match status" value="1"/>
</dbReference>
<name>A0ABP9L3C8_9RHOB</name>
<protein>
    <submittedName>
        <fullName evidence="3">Helix-turn-helix transcriptional regulator</fullName>
    </submittedName>
</protein>
<accession>A0ABP9L3C8</accession>
<evidence type="ECO:0000256" key="1">
    <source>
        <dbReference type="ARBA" id="ARBA00023125"/>
    </source>
</evidence>
<gene>
    <name evidence="3" type="ORF">GCM10023209_08140</name>
</gene>
<dbReference type="InterPro" id="IPR001387">
    <property type="entry name" value="Cro/C1-type_HTH"/>
</dbReference>
<reference evidence="4" key="1">
    <citation type="journal article" date="2019" name="Int. J. Syst. Evol. Microbiol.">
        <title>The Global Catalogue of Microorganisms (GCM) 10K type strain sequencing project: providing services to taxonomists for standard genome sequencing and annotation.</title>
        <authorList>
            <consortium name="The Broad Institute Genomics Platform"/>
            <consortium name="The Broad Institute Genome Sequencing Center for Infectious Disease"/>
            <person name="Wu L."/>
            <person name="Ma J."/>
        </authorList>
    </citation>
    <scope>NUCLEOTIDE SEQUENCE [LARGE SCALE GENOMIC DNA]</scope>
    <source>
        <strain evidence="4">JCM 18015</strain>
    </source>
</reference>
<sequence length="139" mass="15230">MSTTPENGQETDGPGWYDAEATTFGDRVTGAREAAGLSQAELAKRLGVKVKTVRGWENDQAEPRANKLQMLAGMLGVSIMWLLSGEGDGLDGPDEHHILSEDMTAVLTDLRKLKVQQARIAEEMGRLEKRLRLVLAKDL</sequence>
<keyword evidence="1" id="KW-0238">DNA-binding</keyword>
<dbReference type="PANTHER" id="PTHR46558:SF13">
    <property type="entry name" value="HTH-TYPE TRANSCRIPTIONAL REGULATOR IMMR"/>
    <property type="match status" value="1"/>
</dbReference>
<dbReference type="Gene3D" id="1.10.260.40">
    <property type="entry name" value="lambda repressor-like DNA-binding domains"/>
    <property type="match status" value="1"/>
</dbReference>
<dbReference type="Proteomes" id="UP001499910">
    <property type="component" value="Unassembled WGS sequence"/>
</dbReference>
<feature type="domain" description="HTH cro/C1-type" evidence="2">
    <location>
        <begin position="31"/>
        <end position="82"/>
    </location>
</feature>
<dbReference type="Pfam" id="PF01381">
    <property type="entry name" value="HTH_3"/>
    <property type="match status" value="1"/>
</dbReference>
<dbReference type="PANTHER" id="PTHR46558">
    <property type="entry name" value="TRACRIPTIONAL REGULATORY PROTEIN-RELATED-RELATED"/>
    <property type="match status" value="1"/>
</dbReference>
<dbReference type="EMBL" id="BAABHW010000001">
    <property type="protein sequence ID" value="GAA5067997.1"/>
    <property type="molecule type" value="Genomic_DNA"/>
</dbReference>
<dbReference type="RefSeq" id="WP_222188048.1">
    <property type="nucleotide sequence ID" value="NZ_BAABHW010000001.1"/>
</dbReference>
<proteinExistence type="predicted"/>
<dbReference type="InterPro" id="IPR010982">
    <property type="entry name" value="Lambda_DNA-bd_dom_sf"/>
</dbReference>
<dbReference type="SUPFAM" id="SSF47413">
    <property type="entry name" value="lambda repressor-like DNA-binding domains"/>
    <property type="match status" value="1"/>
</dbReference>
<organism evidence="3 4">
    <name type="scientific">[Roseibacterium] beibuensis</name>
    <dbReference type="NCBI Taxonomy" id="1193142"/>
    <lineage>
        <taxon>Bacteria</taxon>
        <taxon>Pseudomonadati</taxon>
        <taxon>Pseudomonadota</taxon>
        <taxon>Alphaproteobacteria</taxon>
        <taxon>Rhodobacterales</taxon>
        <taxon>Roseobacteraceae</taxon>
        <taxon>Roseicyclus</taxon>
    </lineage>
</organism>
<evidence type="ECO:0000313" key="4">
    <source>
        <dbReference type="Proteomes" id="UP001499910"/>
    </source>
</evidence>
<dbReference type="PROSITE" id="PS50943">
    <property type="entry name" value="HTH_CROC1"/>
    <property type="match status" value="1"/>
</dbReference>
<comment type="caution">
    <text evidence="3">The sequence shown here is derived from an EMBL/GenBank/DDBJ whole genome shotgun (WGS) entry which is preliminary data.</text>
</comment>